<accession>A0A674IMP2</accession>
<dbReference type="AlphaFoldDB" id="A0A674IMP2"/>
<protein>
    <submittedName>
        <fullName evidence="1">Uncharacterized protein</fullName>
    </submittedName>
</protein>
<reference evidence="1" key="2">
    <citation type="submission" date="2025-09" db="UniProtKB">
        <authorList>
            <consortium name="Ensembl"/>
        </authorList>
    </citation>
    <scope>IDENTIFICATION</scope>
</reference>
<name>A0A674IMP2_9SAUR</name>
<dbReference type="Proteomes" id="UP000472274">
    <property type="component" value="Unplaced"/>
</dbReference>
<dbReference type="Ensembl" id="ENSTMTT00000009725.1">
    <property type="protein sequence ID" value="ENSTMTP00000009408.1"/>
    <property type="gene ID" value="ENSTMTG00000006857.1"/>
</dbReference>
<evidence type="ECO:0000313" key="1">
    <source>
        <dbReference type="Ensembl" id="ENSTMTP00000009408.1"/>
    </source>
</evidence>
<reference evidence="1" key="1">
    <citation type="submission" date="2025-08" db="UniProtKB">
        <authorList>
            <consortium name="Ensembl"/>
        </authorList>
    </citation>
    <scope>IDENTIFICATION</scope>
</reference>
<dbReference type="InParanoid" id="A0A674IMP2"/>
<keyword evidence="2" id="KW-1185">Reference proteome</keyword>
<proteinExistence type="predicted"/>
<organism evidence="1 2">
    <name type="scientific">Terrapene triunguis</name>
    <name type="common">Three-toed box turtle</name>
    <dbReference type="NCBI Taxonomy" id="2587831"/>
    <lineage>
        <taxon>Eukaryota</taxon>
        <taxon>Metazoa</taxon>
        <taxon>Chordata</taxon>
        <taxon>Craniata</taxon>
        <taxon>Vertebrata</taxon>
        <taxon>Euteleostomi</taxon>
        <taxon>Archelosauria</taxon>
        <taxon>Testudinata</taxon>
        <taxon>Testudines</taxon>
        <taxon>Cryptodira</taxon>
        <taxon>Durocryptodira</taxon>
        <taxon>Testudinoidea</taxon>
        <taxon>Emydidae</taxon>
        <taxon>Terrapene</taxon>
    </lineage>
</organism>
<sequence>MPAGLGSRPEVRSLSHPLARSHPRLFLPQKLKVEIAQVFAEIDCFQSAEER</sequence>
<evidence type="ECO:0000313" key="2">
    <source>
        <dbReference type="Proteomes" id="UP000472274"/>
    </source>
</evidence>